<keyword evidence="1" id="KW-0456">Lyase</keyword>
<protein>
    <recommendedName>
        <fullName evidence="2">Phosphomevalonate dehydratase small subunit-like domain-containing protein</fullName>
    </recommendedName>
</protein>
<gene>
    <name evidence="3" type="ORF">S01H1_04803</name>
</gene>
<dbReference type="Pfam" id="PF01989">
    <property type="entry name" value="AcnX_swivel_put"/>
    <property type="match status" value="1"/>
</dbReference>
<evidence type="ECO:0000256" key="1">
    <source>
        <dbReference type="ARBA" id="ARBA00023239"/>
    </source>
</evidence>
<evidence type="ECO:0000313" key="3">
    <source>
        <dbReference type="EMBL" id="GAF68828.1"/>
    </source>
</evidence>
<sequence>ADSGNRELYGKNLTDKIVCLPKTTGSTSAGAVWQRVARMGVAPKAMLFSQQIDSLAAGGLIVADVWAASSDPKERIVTVDQLGDEFLESVQDGDQIVIREDGTITIRVGSSVQI</sequence>
<accession>X0RJ66</accession>
<reference evidence="3" key="1">
    <citation type="journal article" date="2014" name="Front. Microbiol.">
        <title>High frequency of phylogenetically diverse reductive dehalogenase-homologous genes in deep subseafloor sedimentary metagenomes.</title>
        <authorList>
            <person name="Kawai M."/>
            <person name="Futagami T."/>
            <person name="Toyoda A."/>
            <person name="Takaki Y."/>
            <person name="Nishi S."/>
            <person name="Hori S."/>
            <person name="Arai W."/>
            <person name="Tsubouchi T."/>
            <person name="Morono Y."/>
            <person name="Uchiyama I."/>
            <person name="Ito T."/>
            <person name="Fujiyama A."/>
            <person name="Inagaki F."/>
            <person name="Takami H."/>
        </authorList>
    </citation>
    <scope>NUCLEOTIDE SEQUENCE</scope>
    <source>
        <strain evidence="3">Expedition CK06-06</strain>
    </source>
</reference>
<dbReference type="InterPro" id="IPR002840">
    <property type="entry name" value="PMDh-S-like_dom"/>
</dbReference>
<evidence type="ECO:0000259" key="2">
    <source>
        <dbReference type="Pfam" id="PF01989"/>
    </source>
</evidence>
<proteinExistence type="predicted"/>
<comment type="caution">
    <text evidence="3">The sequence shown here is derived from an EMBL/GenBank/DDBJ whole genome shotgun (WGS) entry which is preliminary data.</text>
</comment>
<feature type="non-terminal residue" evidence="3">
    <location>
        <position position="1"/>
    </location>
</feature>
<dbReference type="EMBL" id="BARS01002517">
    <property type="protein sequence ID" value="GAF68828.1"/>
    <property type="molecule type" value="Genomic_DNA"/>
</dbReference>
<feature type="domain" description="Phosphomevalonate dehydratase small subunit-like" evidence="2">
    <location>
        <begin position="5"/>
        <end position="65"/>
    </location>
</feature>
<dbReference type="GO" id="GO:0016829">
    <property type="term" value="F:lyase activity"/>
    <property type="evidence" value="ECO:0007669"/>
    <property type="project" value="UniProtKB-KW"/>
</dbReference>
<name>X0RJ66_9ZZZZ</name>
<dbReference type="Gene3D" id="3.50.30.10">
    <property type="entry name" value="Phosphohistidine domain"/>
    <property type="match status" value="1"/>
</dbReference>
<organism evidence="3">
    <name type="scientific">marine sediment metagenome</name>
    <dbReference type="NCBI Taxonomy" id="412755"/>
    <lineage>
        <taxon>unclassified sequences</taxon>
        <taxon>metagenomes</taxon>
        <taxon>ecological metagenomes</taxon>
    </lineage>
</organism>
<dbReference type="SUPFAM" id="SSF52016">
    <property type="entry name" value="LeuD/IlvD-like"/>
    <property type="match status" value="1"/>
</dbReference>
<dbReference type="AlphaFoldDB" id="X0RJ66"/>